<dbReference type="RefSeq" id="WP_237852034.1">
    <property type="nucleotide sequence ID" value="NZ_JAKLWS010000001.1"/>
</dbReference>
<name>A0ABS9K8K3_9BACT</name>
<proteinExistence type="predicted"/>
<gene>
    <name evidence="1" type="ORF">L6773_01340</name>
</gene>
<evidence type="ECO:0000313" key="2">
    <source>
        <dbReference type="Proteomes" id="UP001165366"/>
    </source>
</evidence>
<accession>A0ABS9K8K3</accession>
<organism evidence="1 2">
    <name type="scientific">Rhodohalobacter sulfatireducens</name>
    <dbReference type="NCBI Taxonomy" id="2911366"/>
    <lineage>
        <taxon>Bacteria</taxon>
        <taxon>Pseudomonadati</taxon>
        <taxon>Balneolota</taxon>
        <taxon>Balneolia</taxon>
        <taxon>Balneolales</taxon>
        <taxon>Balneolaceae</taxon>
        <taxon>Rhodohalobacter</taxon>
    </lineage>
</organism>
<keyword evidence="2" id="KW-1185">Reference proteome</keyword>
<reference evidence="1" key="1">
    <citation type="submission" date="2022-01" db="EMBL/GenBank/DDBJ databases">
        <authorList>
            <person name="Wang Y."/>
        </authorList>
    </citation>
    <scope>NUCLEOTIDE SEQUENCE</scope>
    <source>
        <strain evidence="1">WB101</strain>
    </source>
</reference>
<comment type="caution">
    <text evidence="1">The sequence shown here is derived from an EMBL/GenBank/DDBJ whole genome shotgun (WGS) entry which is preliminary data.</text>
</comment>
<dbReference type="Proteomes" id="UP001165366">
    <property type="component" value="Unassembled WGS sequence"/>
</dbReference>
<dbReference type="EMBL" id="JAKLWS010000001">
    <property type="protein sequence ID" value="MCG2587190.1"/>
    <property type="molecule type" value="Genomic_DNA"/>
</dbReference>
<evidence type="ECO:0000313" key="1">
    <source>
        <dbReference type="EMBL" id="MCG2587190.1"/>
    </source>
</evidence>
<sequence>MKIEKLLLELESLCERGGFTIRKERGTFRGDQCIMEGEKLVVINKNRPVESQTVILAKVIDHIGPDTLYIKPAVRKELEKIWERLDKFDQIEDES</sequence>
<protein>
    <submittedName>
        <fullName evidence="1">Uncharacterized protein</fullName>
    </submittedName>
</protein>
<reference evidence="1" key="2">
    <citation type="submission" date="2024-05" db="EMBL/GenBank/DDBJ databases">
        <title>Rhodohalobacter halophilus gen. nov., sp. nov., a moderately halophilic member of the family Balneolaceae.</title>
        <authorList>
            <person name="Xia J."/>
        </authorList>
    </citation>
    <scope>NUCLEOTIDE SEQUENCE</scope>
    <source>
        <strain evidence="1">WB101</strain>
    </source>
</reference>